<dbReference type="Pfam" id="PF00289">
    <property type="entry name" value="Biotin_carb_N"/>
    <property type="match status" value="1"/>
</dbReference>
<dbReference type="HOGENOM" id="CLU_000395_3_2_0"/>
<dbReference type="GO" id="GO:0046872">
    <property type="term" value="F:metal ion binding"/>
    <property type="evidence" value="ECO:0007669"/>
    <property type="project" value="UniProtKB-KW"/>
</dbReference>
<reference evidence="21" key="1">
    <citation type="submission" date="2013-03" db="EMBL/GenBank/DDBJ databases">
        <title>Genome sequence of Chthonomonas calidirosea, the first sequenced genome from the Armatimonadetes phylum (formally candidate division OP10).</title>
        <authorList>
            <person name="Lee K.C.Y."/>
            <person name="Morgan X.C."/>
            <person name="Dunfield P.F."/>
            <person name="Tamas I."/>
            <person name="Houghton K.M."/>
            <person name="Vyssotski M."/>
            <person name="Ryan J.L.J."/>
            <person name="Lagutin K."/>
            <person name="McDonald I.R."/>
            <person name="Stott M.B."/>
        </authorList>
    </citation>
    <scope>NUCLEOTIDE SEQUENCE [LARGE SCALE GENOMIC DNA]</scope>
    <source>
        <strain evidence="21">DSM 23976 / ICMP 18418 / T49</strain>
    </source>
</reference>
<dbReference type="STRING" id="454171.CP488_01357"/>
<feature type="domain" description="ATP-grasp" evidence="18">
    <location>
        <begin position="120"/>
        <end position="318"/>
    </location>
</feature>
<evidence type="ECO:0000256" key="6">
    <source>
        <dbReference type="ARBA" id="ARBA00022598"/>
    </source>
</evidence>
<dbReference type="InterPro" id="IPR011054">
    <property type="entry name" value="Rudment_hybrid_motif"/>
</dbReference>
<evidence type="ECO:0000256" key="12">
    <source>
        <dbReference type="ARBA" id="ARBA00023098"/>
    </source>
</evidence>
<evidence type="ECO:0000256" key="1">
    <source>
        <dbReference type="ARBA" id="ARBA00003761"/>
    </source>
</evidence>
<feature type="domain" description="Biotin carboxylation" evidence="19">
    <location>
        <begin position="1"/>
        <end position="447"/>
    </location>
</feature>
<dbReference type="InterPro" id="IPR016185">
    <property type="entry name" value="PreATP-grasp_dom_sf"/>
</dbReference>
<dbReference type="NCBIfam" id="NF006367">
    <property type="entry name" value="PRK08591.1"/>
    <property type="match status" value="1"/>
</dbReference>
<dbReference type="FunCoup" id="S0EY68">
    <property type="interactions" value="437"/>
</dbReference>
<comment type="subunit">
    <text evidence="3 17">Acetyl-CoA carboxylase is a heterohexamer of biotin carboxyl carrier protein, biotin carboxylase and the two subunits of carboxyl transferase in a 2:2 complex.</text>
</comment>
<evidence type="ECO:0000256" key="13">
    <source>
        <dbReference type="ARBA" id="ARBA00023160"/>
    </source>
</evidence>
<evidence type="ECO:0000256" key="5">
    <source>
        <dbReference type="ARBA" id="ARBA00022516"/>
    </source>
</evidence>
<dbReference type="eggNOG" id="COG0439">
    <property type="taxonomic scope" value="Bacteria"/>
</dbReference>
<dbReference type="Gene3D" id="3.30.470.20">
    <property type="entry name" value="ATP-grasp fold, B domain"/>
    <property type="match status" value="1"/>
</dbReference>
<comment type="function">
    <text evidence="1 17">This protein is a component of the acetyl coenzyme A carboxylase complex; first, biotin carboxylase catalyzes the carboxylation of the carrier protein and then the transcarboxylase transfers the carboxyl group to form malonyl-CoA.</text>
</comment>
<dbReference type="NCBIfam" id="TIGR00514">
    <property type="entry name" value="accC"/>
    <property type="match status" value="1"/>
</dbReference>
<keyword evidence="13 17" id="KW-0275">Fatty acid biosynthesis</keyword>
<dbReference type="UniPathway" id="UPA00655">
    <property type="reaction ID" value="UER00711"/>
</dbReference>
<evidence type="ECO:0000256" key="10">
    <source>
        <dbReference type="ARBA" id="ARBA00022840"/>
    </source>
</evidence>
<dbReference type="PROSITE" id="PS00866">
    <property type="entry name" value="CPSASE_1"/>
    <property type="match status" value="1"/>
</dbReference>
<evidence type="ECO:0000256" key="3">
    <source>
        <dbReference type="ARBA" id="ARBA00011750"/>
    </source>
</evidence>
<organism evidence="20 21">
    <name type="scientific">Chthonomonas calidirosea (strain DSM 23976 / ICMP 18418 / T49)</name>
    <dbReference type="NCBI Taxonomy" id="1303518"/>
    <lineage>
        <taxon>Bacteria</taxon>
        <taxon>Bacillati</taxon>
        <taxon>Armatimonadota</taxon>
        <taxon>Chthonomonadia</taxon>
        <taxon>Chthonomonadales</taxon>
        <taxon>Chthonomonadaceae</taxon>
        <taxon>Chthonomonas</taxon>
    </lineage>
</organism>
<dbReference type="InterPro" id="IPR051602">
    <property type="entry name" value="ACC_Biotin_Carboxylase"/>
</dbReference>
<sequence length="452" mass="49949">MFKKILIANRGEIAVRILRACREMRIKTVAIHSTADTDSLHVQLADESVCVGPPAPKDSYLNIPNIISAALITGADAIHPGIGFLSERAVFAEACEAHGIKFIGPSASVMERMGDKATARETMRAAGVPIVPGSNGPVADEQEALSLGRKIGFPLLIKAAHGGGGRGIRLVQNEEELARQIELARSEAAAAFGSSAVYLEKFVEEPRHIEVQVLADEHGNVLHLGERECSVQNLRHQKLIEEAPAVCLNPEQRRRLGEAAVRAARAIGYTNAGTIEFLVDRRGEFYFMEMNKRLQVEHCVTEMVTGIDIVKEQIRIAAGEKLSFNQKEIRWQGHAIECRINAEDPDNNFAPSAGRIEQVVLPGGYGVRVDTHIMCGYMVPPYYDPLLAKVIVWDNDRAGAIARMQRCLQEMRIEGIKTNIGFQLRILNNAFYRRGELTTDFVQRRILSAQRS</sequence>
<keyword evidence="20" id="KW-0808">Transferase</keyword>
<dbReference type="AlphaFoldDB" id="S0EY68"/>
<dbReference type="RefSeq" id="WP_016484028.1">
    <property type="nucleotide sequence ID" value="NC_021487.1"/>
</dbReference>
<evidence type="ECO:0000313" key="21">
    <source>
        <dbReference type="Proteomes" id="UP000014227"/>
    </source>
</evidence>
<keyword evidence="7" id="KW-0479">Metal-binding</keyword>
<proteinExistence type="predicted"/>
<keyword evidence="5 17" id="KW-0444">Lipid biosynthesis</keyword>
<dbReference type="InterPro" id="IPR004549">
    <property type="entry name" value="Acetyl_CoA_COase_biotin_COase"/>
</dbReference>
<dbReference type="PANTHER" id="PTHR48095:SF2">
    <property type="entry name" value="BIOTIN CARBOXYLASE, CHLOROPLASTIC"/>
    <property type="match status" value="1"/>
</dbReference>
<keyword evidence="9 17" id="KW-0276">Fatty acid metabolism</keyword>
<keyword evidence="21" id="KW-1185">Reference proteome</keyword>
<name>S0EY68_CHTCT</name>
<dbReference type="InterPro" id="IPR011764">
    <property type="entry name" value="Biotin_carboxylation_dom"/>
</dbReference>
<dbReference type="Pfam" id="PF02785">
    <property type="entry name" value="Biotin_carb_C"/>
    <property type="match status" value="1"/>
</dbReference>
<dbReference type="GO" id="GO:0005524">
    <property type="term" value="F:ATP binding"/>
    <property type="evidence" value="ECO:0007669"/>
    <property type="project" value="UniProtKB-UniRule"/>
</dbReference>
<dbReference type="GO" id="GO:0006633">
    <property type="term" value="P:fatty acid biosynthetic process"/>
    <property type="evidence" value="ECO:0007669"/>
    <property type="project" value="UniProtKB-KW"/>
</dbReference>
<dbReference type="SUPFAM" id="SSF56059">
    <property type="entry name" value="Glutathione synthetase ATP-binding domain-like"/>
    <property type="match status" value="1"/>
</dbReference>
<dbReference type="GO" id="GO:0016740">
    <property type="term" value="F:transferase activity"/>
    <property type="evidence" value="ECO:0007669"/>
    <property type="project" value="UniProtKB-KW"/>
</dbReference>
<keyword evidence="11" id="KW-0460">Magnesium</keyword>
<evidence type="ECO:0000256" key="17">
    <source>
        <dbReference type="RuleBase" id="RU365063"/>
    </source>
</evidence>
<keyword evidence="12 17" id="KW-0443">Lipid metabolism</keyword>
<evidence type="ECO:0000259" key="19">
    <source>
        <dbReference type="PROSITE" id="PS50979"/>
    </source>
</evidence>
<dbReference type="PROSITE" id="PS50975">
    <property type="entry name" value="ATP_GRASP"/>
    <property type="match status" value="1"/>
</dbReference>
<evidence type="ECO:0000259" key="18">
    <source>
        <dbReference type="PROSITE" id="PS50975"/>
    </source>
</evidence>
<dbReference type="Gene3D" id="3.30.1490.20">
    <property type="entry name" value="ATP-grasp fold, A domain"/>
    <property type="match status" value="1"/>
</dbReference>
<dbReference type="KEGG" id="ccz:CCALI_02731"/>
<gene>
    <name evidence="20" type="ORF">CCALI_02731</name>
</gene>
<dbReference type="InterPro" id="IPR005481">
    <property type="entry name" value="BC-like_N"/>
</dbReference>
<evidence type="ECO:0000256" key="15">
    <source>
        <dbReference type="ARBA" id="ARBA00048600"/>
    </source>
</evidence>
<evidence type="ECO:0000256" key="4">
    <source>
        <dbReference type="ARBA" id="ARBA00013263"/>
    </source>
</evidence>
<dbReference type="GO" id="GO:0004075">
    <property type="term" value="F:biotin carboxylase activity"/>
    <property type="evidence" value="ECO:0007669"/>
    <property type="project" value="UniProtKB-EC"/>
</dbReference>
<keyword evidence="14 17" id="KW-0092">Biotin</keyword>
<dbReference type="FunFam" id="3.40.50.20:FF:000010">
    <property type="entry name" value="Propionyl-CoA carboxylase subunit alpha"/>
    <property type="match status" value="1"/>
</dbReference>
<keyword evidence="10 16" id="KW-0067">ATP-binding</keyword>
<evidence type="ECO:0000256" key="14">
    <source>
        <dbReference type="ARBA" id="ARBA00023267"/>
    </source>
</evidence>
<evidence type="ECO:0000313" key="20">
    <source>
        <dbReference type="EMBL" id="CCW36520.1"/>
    </source>
</evidence>
<accession>S0EY68</accession>
<comment type="catalytic activity">
    <reaction evidence="15 17">
        <text>N(6)-biotinyl-L-lysyl-[protein] + hydrogencarbonate + ATP = N(6)-carboxybiotinyl-L-lysyl-[protein] + ADP + phosphate + H(+)</text>
        <dbReference type="Rhea" id="RHEA:13501"/>
        <dbReference type="Rhea" id="RHEA-COMP:10505"/>
        <dbReference type="Rhea" id="RHEA-COMP:10506"/>
        <dbReference type="ChEBI" id="CHEBI:15378"/>
        <dbReference type="ChEBI" id="CHEBI:17544"/>
        <dbReference type="ChEBI" id="CHEBI:30616"/>
        <dbReference type="ChEBI" id="CHEBI:43474"/>
        <dbReference type="ChEBI" id="CHEBI:83144"/>
        <dbReference type="ChEBI" id="CHEBI:83145"/>
        <dbReference type="ChEBI" id="CHEBI:456216"/>
        <dbReference type="EC" id="6.3.4.14"/>
    </reaction>
</comment>
<dbReference type="FunFam" id="3.30.1490.20:FF:000018">
    <property type="entry name" value="Biotin carboxylase"/>
    <property type="match status" value="1"/>
</dbReference>
<dbReference type="Proteomes" id="UP000014227">
    <property type="component" value="Chromosome I"/>
</dbReference>
<dbReference type="GO" id="GO:2001295">
    <property type="term" value="P:malonyl-CoA biosynthetic process"/>
    <property type="evidence" value="ECO:0007669"/>
    <property type="project" value="UniProtKB-UniPathway"/>
</dbReference>
<dbReference type="OrthoDB" id="9807469at2"/>
<keyword evidence="6 17" id="KW-0436">Ligase</keyword>
<dbReference type="InterPro" id="IPR005482">
    <property type="entry name" value="Biotin_COase_C"/>
</dbReference>
<dbReference type="Gene3D" id="3.40.50.20">
    <property type="match status" value="1"/>
</dbReference>
<dbReference type="Pfam" id="PF02786">
    <property type="entry name" value="CPSase_L_D2"/>
    <property type="match status" value="1"/>
</dbReference>
<dbReference type="EMBL" id="HF951689">
    <property type="protein sequence ID" value="CCW36520.1"/>
    <property type="molecule type" value="Genomic_DNA"/>
</dbReference>
<dbReference type="InterPro" id="IPR005479">
    <property type="entry name" value="CPAse_ATP-bd"/>
</dbReference>
<protein>
    <recommendedName>
        <fullName evidence="4 17">Biotin carboxylase</fullName>
        <ecNumber evidence="4 17">6.3.4.14</ecNumber>
    </recommendedName>
    <alternativeName>
        <fullName evidence="17">Acetyl-coenzyme A carboxylase biotin carboxylase subunit A</fullName>
    </alternativeName>
</protein>
<dbReference type="FunFam" id="3.30.470.20:FF:000028">
    <property type="entry name" value="Methylcrotonoyl-CoA carboxylase subunit alpha, mitochondrial"/>
    <property type="match status" value="1"/>
</dbReference>
<dbReference type="EC" id="6.3.4.14" evidence="4 17"/>
<dbReference type="SUPFAM" id="SSF52440">
    <property type="entry name" value="PreATP-grasp domain"/>
    <property type="match status" value="1"/>
</dbReference>
<dbReference type="PATRIC" id="fig|1303518.3.peg.2835"/>
<dbReference type="InParanoid" id="S0EY68"/>
<evidence type="ECO:0000256" key="2">
    <source>
        <dbReference type="ARBA" id="ARBA00004956"/>
    </source>
</evidence>
<keyword evidence="8 16" id="KW-0547">Nucleotide-binding</keyword>
<evidence type="ECO:0000256" key="9">
    <source>
        <dbReference type="ARBA" id="ARBA00022832"/>
    </source>
</evidence>
<dbReference type="PROSITE" id="PS50979">
    <property type="entry name" value="BC"/>
    <property type="match status" value="1"/>
</dbReference>
<evidence type="ECO:0000256" key="8">
    <source>
        <dbReference type="ARBA" id="ARBA00022741"/>
    </source>
</evidence>
<evidence type="ECO:0000256" key="7">
    <source>
        <dbReference type="ARBA" id="ARBA00022723"/>
    </source>
</evidence>
<dbReference type="SUPFAM" id="SSF51246">
    <property type="entry name" value="Rudiment single hybrid motif"/>
    <property type="match status" value="1"/>
</dbReference>
<dbReference type="SMART" id="SM00878">
    <property type="entry name" value="Biotin_carb_C"/>
    <property type="match status" value="1"/>
</dbReference>
<dbReference type="InterPro" id="IPR011761">
    <property type="entry name" value="ATP-grasp"/>
</dbReference>
<dbReference type="PANTHER" id="PTHR48095">
    <property type="entry name" value="PYRUVATE CARBOXYLASE SUBUNIT A"/>
    <property type="match status" value="1"/>
</dbReference>
<dbReference type="InterPro" id="IPR013815">
    <property type="entry name" value="ATP_grasp_subdomain_1"/>
</dbReference>
<evidence type="ECO:0000256" key="16">
    <source>
        <dbReference type="PROSITE-ProRule" id="PRU00409"/>
    </source>
</evidence>
<evidence type="ECO:0000256" key="11">
    <source>
        <dbReference type="ARBA" id="ARBA00022842"/>
    </source>
</evidence>
<comment type="pathway">
    <text evidence="2 17">Lipid metabolism; malonyl-CoA biosynthesis; malonyl-CoA from acetyl-CoA: step 1/1.</text>
</comment>